<dbReference type="AlphaFoldDB" id="A0A246S3F3"/>
<gene>
    <name evidence="1" type="ORF">JI62_03560</name>
</gene>
<evidence type="ECO:0000313" key="2">
    <source>
        <dbReference type="Proteomes" id="UP000197334"/>
    </source>
</evidence>
<sequence>MAMDHSRRSLLRVATLAGLGALILPGTALIPAARATAAKLGPPPVAVTVNGWLLNSSDR</sequence>
<reference evidence="1 2" key="1">
    <citation type="submission" date="2014-08" db="EMBL/GenBank/DDBJ databases">
        <title>Draft genome sequence of a novel L-asparaginase producing marine bacterium, Halomonas campaniensis.</title>
        <authorList>
            <person name="Sundarakrishnan B."/>
            <person name="Moushumi Priya A."/>
            <person name="Raman G."/>
            <person name="Sakthivel N."/>
            <person name="Park S."/>
            <person name="Jayachandran S."/>
        </authorList>
    </citation>
    <scope>NUCLEOTIDE SEQUENCE [LARGE SCALE GENOMIC DNA]</scope>
    <source>
        <strain evidence="1 2">SK03</strain>
    </source>
</reference>
<dbReference type="EMBL" id="JPUA01000010">
    <property type="protein sequence ID" value="OWV30943.1"/>
    <property type="molecule type" value="Genomic_DNA"/>
</dbReference>
<dbReference type="InterPro" id="IPR006311">
    <property type="entry name" value="TAT_signal"/>
</dbReference>
<dbReference type="RefSeq" id="WP_088698856.1">
    <property type="nucleotide sequence ID" value="NZ_JPUA01000010.1"/>
</dbReference>
<accession>A0A246S3F3</accession>
<organism evidence="1 2">
    <name type="scientific">Halomonas campaniensis</name>
    <dbReference type="NCBI Taxonomy" id="213554"/>
    <lineage>
        <taxon>Bacteria</taxon>
        <taxon>Pseudomonadati</taxon>
        <taxon>Pseudomonadota</taxon>
        <taxon>Gammaproteobacteria</taxon>
        <taxon>Oceanospirillales</taxon>
        <taxon>Halomonadaceae</taxon>
        <taxon>Halomonas</taxon>
    </lineage>
</organism>
<comment type="caution">
    <text evidence="1">The sequence shown here is derived from an EMBL/GenBank/DDBJ whole genome shotgun (WGS) entry which is preliminary data.</text>
</comment>
<evidence type="ECO:0000313" key="1">
    <source>
        <dbReference type="EMBL" id="OWV30943.1"/>
    </source>
</evidence>
<dbReference type="Proteomes" id="UP000197334">
    <property type="component" value="Unassembled WGS sequence"/>
</dbReference>
<protein>
    <submittedName>
        <fullName evidence="1">Uncharacterized protein</fullName>
    </submittedName>
</protein>
<keyword evidence="2" id="KW-1185">Reference proteome</keyword>
<dbReference type="PROSITE" id="PS51318">
    <property type="entry name" value="TAT"/>
    <property type="match status" value="1"/>
</dbReference>
<name>A0A246S3F3_9GAMM</name>
<proteinExistence type="predicted"/>